<evidence type="ECO:0000256" key="3">
    <source>
        <dbReference type="ARBA" id="ARBA00017057"/>
    </source>
</evidence>
<dbReference type="GO" id="GO:0005787">
    <property type="term" value="C:signal peptidase complex"/>
    <property type="evidence" value="ECO:0007669"/>
    <property type="project" value="UniProtKB-UniRule"/>
</dbReference>
<evidence type="ECO:0000256" key="5">
    <source>
        <dbReference type="ARBA" id="ARBA00022824"/>
    </source>
</evidence>
<keyword evidence="7 9" id="KW-0472">Membrane</keyword>
<sequence>MAKGKPSKPPKAAAEREASPGPQDEDHKPLKLSNLYEGGALKAALDDVAREAVLDQGYQEDVMIQNIKIGLGLLAIGAAVFSHFGPGKFPANWWQVFACVVTYVVLTIAMNVYSMRVEGDAFLVTKPFRGTKGVRLSSAMHRFSEDYTLAITDKEDPSLEVQSTYKVPKYFHEDGYMAEGAWKEEVDKLAASLAALRTERTGKKND</sequence>
<evidence type="ECO:0000256" key="2">
    <source>
        <dbReference type="ARBA" id="ARBA00007324"/>
    </source>
</evidence>
<evidence type="ECO:0000313" key="11">
    <source>
        <dbReference type="EMBL" id="KAG2498946.1"/>
    </source>
</evidence>
<protein>
    <recommendedName>
        <fullName evidence="3 9">Signal peptidase complex subunit 2</fullName>
    </recommendedName>
</protein>
<feature type="region of interest" description="Disordered" evidence="10">
    <location>
        <begin position="1"/>
        <end position="30"/>
    </location>
</feature>
<dbReference type="InterPro" id="IPR009582">
    <property type="entry name" value="Spc2/SPCS2"/>
</dbReference>
<keyword evidence="12" id="KW-1185">Reference proteome</keyword>
<comment type="subcellular location">
    <subcellularLocation>
        <location evidence="1 9">Endoplasmic reticulum membrane</location>
        <topology evidence="1 9">Multi-pass membrane protein</topology>
    </subcellularLocation>
</comment>
<name>A0A835YAC2_9CHLO</name>
<dbReference type="GO" id="GO:0045047">
    <property type="term" value="P:protein targeting to ER"/>
    <property type="evidence" value="ECO:0007669"/>
    <property type="project" value="TreeGrafter"/>
</dbReference>
<comment type="function">
    <text evidence="8 9">Component of the signal peptidase complex (SPC) which catalyzes the cleavage of N-terminal signal sequences from nascent proteins as they are translocated into the lumen of the endoplasmic reticulum. Enhances the enzymatic activity of SPC and facilitates the interactions between different components of the translocation site.</text>
</comment>
<reference evidence="11" key="1">
    <citation type="journal article" date="2020" name="bioRxiv">
        <title>Comparative genomics of Chlamydomonas.</title>
        <authorList>
            <person name="Craig R.J."/>
            <person name="Hasan A.R."/>
            <person name="Ness R.W."/>
            <person name="Keightley P.D."/>
        </authorList>
    </citation>
    <scope>NUCLEOTIDE SEQUENCE</scope>
    <source>
        <strain evidence="11">CCAP 11/70</strain>
    </source>
</reference>
<feature type="transmembrane region" description="Helical" evidence="9">
    <location>
        <begin position="69"/>
        <end position="87"/>
    </location>
</feature>
<dbReference type="OrthoDB" id="29558at2759"/>
<comment type="similarity">
    <text evidence="2 9">Belongs to the SPCS2 family.</text>
</comment>
<evidence type="ECO:0000256" key="6">
    <source>
        <dbReference type="ARBA" id="ARBA00022989"/>
    </source>
</evidence>
<evidence type="ECO:0000256" key="7">
    <source>
        <dbReference type="ARBA" id="ARBA00023136"/>
    </source>
</evidence>
<evidence type="ECO:0000256" key="8">
    <source>
        <dbReference type="ARBA" id="ARBA00045608"/>
    </source>
</evidence>
<dbReference type="GO" id="GO:0006465">
    <property type="term" value="P:signal peptide processing"/>
    <property type="evidence" value="ECO:0007669"/>
    <property type="project" value="UniProtKB-UniRule"/>
</dbReference>
<proteinExistence type="inferred from homology"/>
<evidence type="ECO:0000313" key="12">
    <source>
        <dbReference type="Proteomes" id="UP000612055"/>
    </source>
</evidence>
<keyword evidence="6 9" id="KW-1133">Transmembrane helix</keyword>
<comment type="caution">
    <text evidence="11">The sequence shown here is derived from an EMBL/GenBank/DDBJ whole genome shotgun (WGS) entry which is preliminary data.</text>
</comment>
<dbReference type="PANTHER" id="PTHR13085:SF0">
    <property type="entry name" value="SIGNAL PEPTIDASE COMPLEX SUBUNIT 2"/>
    <property type="match status" value="1"/>
</dbReference>
<dbReference type="Pfam" id="PF06703">
    <property type="entry name" value="SPC25"/>
    <property type="match status" value="1"/>
</dbReference>
<dbReference type="Proteomes" id="UP000612055">
    <property type="component" value="Unassembled WGS sequence"/>
</dbReference>
<feature type="compositionally biased region" description="Basic and acidic residues" evidence="10">
    <location>
        <begin position="13"/>
        <end position="29"/>
    </location>
</feature>
<evidence type="ECO:0000256" key="1">
    <source>
        <dbReference type="ARBA" id="ARBA00004477"/>
    </source>
</evidence>
<keyword evidence="5 9" id="KW-0256">Endoplasmic reticulum</keyword>
<feature type="transmembrane region" description="Helical" evidence="9">
    <location>
        <begin position="93"/>
        <end position="113"/>
    </location>
</feature>
<dbReference type="AlphaFoldDB" id="A0A835YAC2"/>
<dbReference type="EMBL" id="JAEHOE010000008">
    <property type="protein sequence ID" value="KAG2498946.1"/>
    <property type="molecule type" value="Genomic_DNA"/>
</dbReference>
<dbReference type="PANTHER" id="PTHR13085">
    <property type="entry name" value="MICROSOMAL SIGNAL PEPTIDASE 25 KDA SUBUNIT"/>
    <property type="match status" value="1"/>
</dbReference>
<organism evidence="11 12">
    <name type="scientific">Edaphochlamys debaryana</name>
    <dbReference type="NCBI Taxonomy" id="47281"/>
    <lineage>
        <taxon>Eukaryota</taxon>
        <taxon>Viridiplantae</taxon>
        <taxon>Chlorophyta</taxon>
        <taxon>core chlorophytes</taxon>
        <taxon>Chlorophyceae</taxon>
        <taxon>CS clade</taxon>
        <taxon>Chlamydomonadales</taxon>
        <taxon>Chlamydomonadales incertae sedis</taxon>
        <taxon>Edaphochlamys</taxon>
    </lineage>
</organism>
<evidence type="ECO:0000256" key="4">
    <source>
        <dbReference type="ARBA" id="ARBA00022692"/>
    </source>
</evidence>
<evidence type="ECO:0000256" key="9">
    <source>
        <dbReference type="RuleBase" id="RU368033"/>
    </source>
</evidence>
<accession>A0A835YAC2</accession>
<dbReference type="GO" id="GO:0008233">
    <property type="term" value="F:peptidase activity"/>
    <property type="evidence" value="ECO:0007669"/>
    <property type="project" value="UniProtKB-UniRule"/>
</dbReference>
<evidence type="ECO:0000256" key="10">
    <source>
        <dbReference type="SAM" id="MobiDB-lite"/>
    </source>
</evidence>
<keyword evidence="4 9" id="KW-0812">Transmembrane</keyword>
<gene>
    <name evidence="11" type="ORF">HYH03_003136</name>
</gene>